<keyword evidence="5" id="KW-0131">Cell cycle</keyword>
<keyword evidence="2" id="KW-0963">Cytoplasm</keyword>
<comment type="subcellular location">
    <subcellularLocation>
        <location evidence="1">Cytoplasm</location>
        <location evidence="1">Cytoskeleton</location>
        <location evidence="1">Microtubule organizing center</location>
        <location evidence="1">Centrosome</location>
    </subcellularLocation>
</comment>
<dbReference type="InterPro" id="IPR038558">
    <property type="entry name" value="SAS-6_N_sf"/>
</dbReference>
<dbReference type="GO" id="GO:0007099">
    <property type="term" value="P:centriole replication"/>
    <property type="evidence" value="ECO:0007669"/>
    <property type="project" value="TreeGrafter"/>
</dbReference>
<dbReference type="Proteomes" id="UP000663829">
    <property type="component" value="Unassembled WGS sequence"/>
</dbReference>
<keyword evidence="11" id="KW-1185">Reference proteome</keyword>
<reference evidence="9" key="1">
    <citation type="submission" date="2021-02" db="EMBL/GenBank/DDBJ databases">
        <authorList>
            <person name="Nowell W R."/>
        </authorList>
    </citation>
    <scope>NUCLEOTIDE SEQUENCE</scope>
</reference>
<evidence type="ECO:0000256" key="3">
    <source>
        <dbReference type="ARBA" id="ARBA00023054"/>
    </source>
</evidence>
<evidence type="ECO:0000313" key="10">
    <source>
        <dbReference type="EMBL" id="CAF3713071.1"/>
    </source>
</evidence>
<dbReference type="CDD" id="cd10142">
    <property type="entry name" value="HD_SAS6_N"/>
    <property type="match status" value="1"/>
</dbReference>
<evidence type="ECO:0000256" key="1">
    <source>
        <dbReference type="ARBA" id="ARBA00004300"/>
    </source>
</evidence>
<organism evidence="9 11">
    <name type="scientific">Didymodactylos carnosus</name>
    <dbReference type="NCBI Taxonomy" id="1234261"/>
    <lineage>
        <taxon>Eukaryota</taxon>
        <taxon>Metazoa</taxon>
        <taxon>Spiralia</taxon>
        <taxon>Gnathifera</taxon>
        <taxon>Rotifera</taxon>
        <taxon>Eurotatoria</taxon>
        <taxon>Bdelloidea</taxon>
        <taxon>Philodinida</taxon>
        <taxon>Philodinidae</taxon>
        <taxon>Didymodactylos</taxon>
    </lineage>
</organism>
<evidence type="ECO:0000259" key="8">
    <source>
        <dbReference type="Pfam" id="PF16531"/>
    </source>
</evidence>
<dbReference type="EMBL" id="CAJOBC010002055">
    <property type="protein sequence ID" value="CAF3713071.1"/>
    <property type="molecule type" value="Genomic_DNA"/>
</dbReference>
<dbReference type="GO" id="GO:0005813">
    <property type="term" value="C:centrosome"/>
    <property type="evidence" value="ECO:0007669"/>
    <property type="project" value="UniProtKB-SubCell"/>
</dbReference>
<feature type="compositionally biased region" description="Basic and acidic residues" evidence="7">
    <location>
        <begin position="667"/>
        <end position="676"/>
    </location>
</feature>
<dbReference type="PANTHER" id="PTHR44281:SF2">
    <property type="entry name" value="SPINDLE ASSEMBLY ABNORMAL PROTEIN 6 HOMOLOG"/>
    <property type="match status" value="1"/>
</dbReference>
<dbReference type="Proteomes" id="UP000681722">
    <property type="component" value="Unassembled WGS sequence"/>
</dbReference>
<dbReference type="PANTHER" id="PTHR44281">
    <property type="entry name" value="SPINDLE ASSEMBLY ABNORMAL PROTEIN 6 HOMOLOG"/>
    <property type="match status" value="1"/>
</dbReference>
<dbReference type="EMBL" id="CAJNOQ010002055">
    <property type="protein sequence ID" value="CAF0935807.1"/>
    <property type="molecule type" value="Genomic_DNA"/>
</dbReference>
<evidence type="ECO:0000313" key="11">
    <source>
        <dbReference type="Proteomes" id="UP000663829"/>
    </source>
</evidence>
<keyword evidence="4" id="KW-0206">Cytoskeleton</keyword>
<evidence type="ECO:0000256" key="5">
    <source>
        <dbReference type="ARBA" id="ARBA00023306"/>
    </source>
</evidence>
<evidence type="ECO:0000256" key="4">
    <source>
        <dbReference type="ARBA" id="ARBA00023212"/>
    </source>
</evidence>
<feature type="coiled-coil region" evidence="6">
    <location>
        <begin position="193"/>
        <end position="457"/>
    </location>
</feature>
<evidence type="ECO:0000256" key="6">
    <source>
        <dbReference type="SAM" id="Coils"/>
    </source>
</evidence>
<comment type="caution">
    <text evidence="9">The sequence shown here is derived from an EMBL/GenBank/DDBJ whole genome shotgun (WGS) entry which is preliminary data.</text>
</comment>
<dbReference type="OrthoDB" id="49058at2759"/>
<gene>
    <name evidence="9" type="ORF">GPM918_LOCUS10434</name>
    <name evidence="10" type="ORF">SRO942_LOCUS10435</name>
</gene>
<sequence>MAAFSDNHSQPPLFSKVICVRLLSNPKADEKARNIRITVEFQSVSSLPSSHHPKELIIKLTDESDLFFLYKLHLNEEDFQNLKIEQGLLVDFSAFPQHVIDYLEMCVRDQQNETTAKFQLHLVTKDSFSDENNDQTHLKVVEISSFKHLTHLSLLMTRANDKEIKTYLARRLQLRNEDYDRMSNEYNYVKRELETKQQLLNEKSIEFEKLKLEWNSNNNQVIGKHMQELAEEKQKSLQEKTSLQQKLENERRDVEQIHLKNIKQLQENLNELQDSTKELTSLKYRNEITINELSSKLKTTNEEYQNTKDELARYRKTNTTLDNEVHQYEKTVNHLRTKIALVEQDLKNKQDLLQQTQDRISVEQESKKKHEETAQSKLEKIKELKQDLLKGNEIIVKYRNELEKCKNDLQTCQTELIKCKDKMKTKDQIATKQERLLQEKEREIANLQKELNESNSKVTKGSETNLKLNEQLTEAKDLLKKNELLLTYLNKQITEQNIQPSRINTSSTLDSSVATTTNHFRPTTFLTNTNNGGGQSHIRHTTPYGTISSNGNGYIQMNAAQIPVSSNVCNNNNNNNATNSTIYRHSTMSTSQNGYKSLVNNDGDDPMTIEPRIKDKEHERIDPKYFQFGNSSTINNRNALKSSVSAGNIHSVPAGSSSSVQTSSHTNDNDKHISDNTKRTLSAVIVGQFQNSSTRINSDNRQHQAPKVNTTPLASAYSSNKQI</sequence>
<accession>A0A814C6A7</accession>
<feature type="region of interest" description="Disordered" evidence="7">
    <location>
        <begin position="647"/>
        <end position="676"/>
    </location>
</feature>
<dbReference type="AlphaFoldDB" id="A0A814C6A7"/>
<dbReference type="GO" id="GO:0005814">
    <property type="term" value="C:centriole"/>
    <property type="evidence" value="ECO:0007669"/>
    <property type="project" value="TreeGrafter"/>
</dbReference>
<protein>
    <recommendedName>
        <fullName evidence="8">Spindle assembly abnormal protein 6 N-terminal domain-containing protein</fullName>
    </recommendedName>
</protein>
<dbReference type="Gene3D" id="2.170.210.20">
    <property type="entry name" value="Spindle assembly abnormal protein 6, N-terminal domain"/>
    <property type="match status" value="1"/>
</dbReference>
<keyword evidence="3 6" id="KW-0175">Coiled coil</keyword>
<feature type="domain" description="Spindle assembly abnormal protein 6 N-terminal" evidence="8">
    <location>
        <begin position="13"/>
        <end position="155"/>
    </location>
</feature>
<name>A0A814C6A7_9BILA</name>
<proteinExistence type="predicted"/>
<evidence type="ECO:0000256" key="2">
    <source>
        <dbReference type="ARBA" id="ARBA00022490"/>
    </source>
</evidence>
<evidence type="ECO:0000313" key="9">
    <source>
        <dbReference type="EMBL" id="CAF0935807.1"/>
    </source>
</evidence>
<feature type="compositionally biased region" description="Polar residues" evidence="7">
    <location>
        <begin position="707"/>
        <end position="723"/>
    </location>
</feature>
<feature type="region of interest" description="Disordered" evidence="7">
    <location>
        <begin position="692"/>
        <end position="723"/>
    </location>
</feature>
<evidence type="ECO:0000256" key="7">
    <source>
        <dbReference type="SAM" id="MobiDB-lite"/>
    </source>
</evidence>
<feature type="compositionally biased region" description="Low complexity" evidence="7">
    <location>
        <begin position="651"/>
        <end position="664"/>
    </location>
</feature>
<dbReference type="InterPro" id="IPR032396">
    <property type="entry name" value="SAS-6_N"/>
</dbReference>
<dbReference type="Pfam" id="PF16531">
    <property type="entry name" value="SAS-6_N"/>
    <property type="match status" value="1"/>
</dbReference>